<organism evidence="1 2">
    <name type="scientific">Cladophialophora chaetospira</name>
    <dbReference type="NCBI Taxonomy" id="386627"/>
    <lineage>
        <taxon>Eukaryota</taxon>
        <taxon>Fungi</taxon>
        <taxon>Dikarya</taxon>
        <taxon>Ascomycota</taxon>
        <taxon>Pezizomycotina</taxon>
        <taxon>Eurotiomycetes</taxon>
        <taxon>Chaetothyriomycetidae</taxon>
        <taxon>Chaetothyriales</taxon>
        <taxon>Herpotrichiellaceae</taxon>
        <taxon>Cladophialophora</taxon>
    </lineage>
</organism>
<reference evidence="1" key="1">
    <citation type="submission" date="2022-10" db="EMBL/GenBank/DDBJ databases">
        <title>Culturing micro-colonial fungi from biological soil crusts in the Mojave desert and describing Neophaeococcomyces mojavensis, and introducing the new genera and species Taxawa tesnikishii.</title>
        <authorList>
            <person name="Kurbessoian T."/>
            <person name="Stajich J.E."/>
        </authorList>
    </citation>
    <scope>NUCLEOTIDE SEQUENCE</scope>
    <source>
        <strain evidence="1">TK_41</strain>
    </source>
</reference>
<proteinExistence type="predicted"/>
<evidence type="ECO:0000313" key="2">
    <source>
        <dbReference type="Proteomes" id="UP001172673"/>
    </source>
</evidence>
<dbReference type="Proteomes" id="UP001172673">
    <property type="component" value="Unassembled WGS sequence"/>
</dbReference>
<dbReference type="AlphaFoldDB" id="A0AA38XDK2"/>
<name>A0AA38XDK2_9EURO</name>
<comment type="caution">
    <text evidence="1">The sequence shown here is derived from an EMBL/GenBank/DDBJ whole genome shotgun (WGS) entry which is preliminary data.</text>
</comment>
<gene>
    <name evidence="1" type="ORF">H2200_004579</name>
</gene>
<accession>A0AA38XDK2</accession>
<protein>
    <submittedName>
        <fullName evidence="1">Uncharacterized protein</fullName>
    </submittedName>
</protein>
<keyword evidence="2" id="KW-1185">Reference proteome</keyword>
<dbReference type="EMBL" id="JAPDRK010000006">
    <property type="protein sequence ID" value="KAJ9611395.1"/>
    <property type="molecule type" value="Genomic_DNA"/>
</dbReference>
<evidence type="ECO:0000313" key="1">
    <source>
        <dbReference type="EMBL" id="KAJ9611395.1"/>
    </source>
</evidence>
<sequence length="418" mass="48355">MSVQLNDDILCLITNQVIVDLETSRNEAAYKREGLFNESAHNRAELVRSRQTLFNLRLSSNRFANYGPISRSLFGTVFLRAMKGHESRLQQLPRARFCPFVKKIVFVPSPYSVQMSLEEYKDLFLVQLVHLSHPQYEFRDDDDALFMAQEYKKKHWKGLLPITDREVETAYEWYKVFAREDQAFVCTGRLQNLFTTALRKFDAAREYQLSFLVDCWPHTMEGTARAIECDFTLKYSTRLAAQSGDLLFDCVAKCLVSAGKHIESLRLDCALKEVFGGNWHSPYYPTSPPTVYGPLNFPKLRMISLRAIEIPLAELGAAILASPILKELIFAFVEPTGPATEWRYVFDAIRENGNIDKIVFDDFWDVRGDYWSYYFWRAEGDDVFDIIPNHGRAQVALAQYLYKQGEWTDELDELLDDS</sequence>